<dbReference type="AlphaFoldDB" id="A0A0A8XZP3"/>
<dbReference type="EMBL" id="GBRH01280743">
    <property type="protein sequence ID" value="JAD17152.1"/>
    <property type="molecule type" value="Transcribed_RNA"/>
</dbReference>
<protein>
    <submittedName>
        <fullName evidence="1">Uncharacterized protein</fullName>
    </submittedName>
</protein>
<name>A0A0A8XZP3_ARUDO</name>
<reference evidence="1" key="1">
    <citation type="submission" date="2014-09" db="EMBL/GenBank/DDBJ databases">
        <authorList>
            <person name="Magalhaes I.L.F."/>
            <person name="Oliveira U."/>
            <person name="Santos F.R."/>
            <person name="Vidigal T.H.D.A."/>
            <person name="Brescovit A.D."/>
            <person name="Santos A.J."/>
        </authorList>
    </citation>
    <scope>NUCLEOTIDE SEQUENCE</scope>
    <source>
        <tissue evidence="1">Shoot tissue taken approximately 20 cm above the soil surface</tissue>
    </source>
</reference>
<organism evidence="1">
    <name type="scientific">Arundo donax</name>
    <name type="common">Giant reed</name>
    <name type="synonym">Donax arundinaceus</name>
    <dbReference type="NCBI Taxonomy" id="35708"/>
    <lineage>
        <taxon>Eukaryota</taxon>
        <taxon>Viridiplantae</taxon>
        <taxon>Streptophyta</taxon>
        <taxon>Embryophyta</taxon>
        <taxon>Tracheophyta</taxon>
        <taxon>Spermatophyta</taxon>
        <taxon>Magnoliopsida</taxon>
        <taxon>Liliopsida</taxon>
        <taxon>Poales</taxon>
        <taxon>Poaceae</taxon>
        <taxon>PACMAD clade</taxon>
        <taxon>Arundinoideae</taxon>
        <taxon>Arundineae</taxon>
        <taxon>Arundo</taxon>
    </lineage>
</organism>
<sequence>MPQLSDAQLLKEIFGSNGKLCKKRKRKYNRSMSAILLNPDDK</sequence>
<reference evidence="1" key="2">
    <citation type="journal article" date="2015" name="Data Brief">
        <title>Shoot transcriptome of the giant reed, Arundo donax.</title>
        <authorList>
            <person name="Barrero R.A."/>
            <person name="Guerrero F.D."/>
            <person name="Moolhuijzen P."/>
            <person name="Goolsby J.A."/>
            <person name="Tidwell J."/>
            <person name="Bellgard S.E."/>
            <person name="Bellgard M.I."/>
        </authorList>
    </citation>
    <scope>NUCLEOTIDE SEQUENCE</scope>
    <source>
        <tissue evidence="1">Shoot tissue taken approximately 20 cm above the soil surface</tissue>
    </source>
</reference>
<evidence type="ECO:0000313" key="1">
    <source>
        <dbReference type="EMBL" id="JAD17152.1"/>
    </source>
</evidence>
<proteinExistence type="predicted"/>
<accession>A0A0A8XZP3</accession>